<dbReference type="Gene3D" id="3.40.50.2300">
    <property type="match status" value="1"/>
</dbReference>
<dbReference type="Proteomes" id="UP000000269">
    <property type="component" value="Chromosome"/>
</dbReference>
<feature type="domain" description="OmpR/PhoB-type" evidence="11">
    <location>
        <begin position="128"/>
        <end position="226"/>
    </location>
</feature>
<evidence type="ECO:0000313" key="12">
    <source>
        <dbReference type="EMBL" id="ABW18490.1"/>
    </source>
</evidence>
<keyword evidence="5 9" id="KW-0238">DNA-binding</keyword>
<dbReference type="PANTHER" id="PTHR48111">
    <property type="entry name" value="REGULATOR OF RPOS"/>
    <property type="match status" value="1"/>
</dbReference>
<dbReference type="FunFam" id="1.10.10.10:FF:000005">
    <property type="entry name" value="Two-component system response regulator"/>
    <property type="match status" value="1"/>
</dbReference>
<gene>
    <name evidence="12" type="ordered locus">Clos_0943</name>
</gene>
<dbReference type="FunFam" id="3.40.50.2300:FF:000001">
    <property type="entry name" value="DNA-binding response regulator PhoB"/>
    <property type="match status" value="1"/>
</dbReference>
<evidence type="ECO:0000256" key="7">
    <source>
        <dbReference type="ARBA" id="ARBA00024867"/>
    </source>
</evidence>
<keyword evidence="4" id="KW-0805">Transcription regulation</keyword>
<evidence type="ECO:0000256" key="3">
    <source>
        <dbReference type="ARBA" id="ARBA00023012"/>
    </source>
</evidence>
<dbReference type="SUPFAM" id="SSF52172">
    <property type="entry name" value="CheY-like"/>
    <property type="match status" value="1"/>
</dbReference>
<accession>A8MF11</accession>
<dbReference type="PANTHER" id="PTHR48111:SF22">
    <property type="entry name" value="REGULATOR OF RPOS"/>
    <property type="match status" value="1"/>
</dbReference>
<keyword evidence="6" id="KW-0804">Transcription</keyword>
<dbReference type="CDD" id="cd17574">
    <property type="entry name" value="REC_OmpR"/>
    <property type="match status" value="1"/>
</dbReference>
<dbReference type="AlphaFoldDB" id="A8MF11"/>
<evidence type="ECO:0000259" key="11">
    <source>
        <dbReference type="PROSITE" id="PS51755"/>
    </source>
</evidence>
<dbReference type="GO" id="GO:0032993">
    <property type="term" value="C:protein-DNA complex"/>
    <property type="evidence" value="ECO:0007669"/>
    <property type="project" value="TreeGrafter"/>
</dbReference>
<dbReference type="OrthoDB" id="9790442at2"/>
<dbReference type="RefSeq" id="WP_012158802.1">
    <property type="nucleotide sequence ID" value="NC_009922.1"/>
</dbReference>
<dbReference type="InterPro" id="IPR036388">
    <property type="entry name" value="WH-like_DNA-bd_sf"/>
</dbReference>
<dbReference type="EMBL" id="CP000853">
    <property type="protein sequence ID" value="ABW18490.1"/>
    <property type="molecule type" value="Genomic_DNA"/>
</dbReference>
<dbReference type="SMART" id="SM00862">
    <property type="entry name" value="Trans_reg_C"/>
    <property type="match status" value="1"/>
</dbReference>
<feature type="domain" description="Response regulatory" evidence="10">
    <location>
        <begin position="5"/>
        <end position="118"/>
    </location>
</feature>
<organism evidence="12 13">
    <name type="scientific">Alkaliphilus oremlandii (strain OhILAs)</name>
    <name type="common">Clostridium oremlandii (strain OhILAs)</name>
    <dbReference type="NCBI Taxonomy" id="350688"/>
    <lineage>
        <taxon>Bacteria</taxon>
        <taxon>Bacillati</taxon>
        <taxon>Bacillota</taxon>
        <taxon>Clostridia</taxon>
        <taxon>Peptostreptococcales</taxon>
        <taxon>Natronincolaceae</taxon>
        <taxon>Alkaliphilus</taxon>
    </lineage>
</organism>
<dbReference type="PROSITE" id="PS51755">
    <property type="entry name" value="OMPR_PHOB"/>
    <property type="match status" value="1"/>
</dbReference>
<dbReference type="Pfam" id="PF00486">
    <property type="entry name" value="Trans_reg_C"/>
    <property type="match status" value="1"/>
</dbReference>
<evidence type="ECO:0000256" key="4">
    <source>
        <dbReference type="ARBA" id="ARBA00023015"/>
    </source>
</evidence>
<keyword evidence="2 8" id="KW-0597">Phosphoprotein</keyword>
<protein>
    <recommendedName>
        <fullName evidence="1">Stage 0 sporulation protein A homolog</fullName>
    </recommendedName>
</protein>
<dbReference type="Pfam" id="PF00072">
    <property type="entry name" value="Response_reg"/>
    <property type="match status" value="1"/>
</dbReference>
<dbReference type="STRING" id="350688.Clos_0943"/>
<dbReference type="KEGG" id="aoe:Clos_0943"/>
<dbReference type="CDD" id="cd00383">
    <property type="entry name" value="trans_reg_C"/>
    <property type="match status" value="1"/>
</dbReference>
<reference evidence="13" key="1">
    <citation type="submission" date="2007-10" db="EMBL/GenBank/DDBJ databases">
        <title>Complete genome of Alkaliphilus oremlandii OhILAs.</title>
        <authorList>
            <person name="Copeland A."/>
            <person name="Lucas S."/>
            <person name="Lapidus A."/>
            <person name="Barry K."/>
            <person name="Detter J.C."/>
            <person name="Glavina del Rio T."/>
            <person name="Hammon N."/>
            <person name="Israni S."/>
            <person name="Dalin E."/>
            <person name="Tice H."/>
            <person name="Pitluck S."/>
            <person name="Chain P."/>
            <person name="Malfatti S."/>
            <person name="Shin M."/>
            <person name="Vergez L."/>
            <person name="Schmutz J."/>
            <person name="Larimer F."/>
            <person name="Land M."/>
            <person name="Hauser L."/>
            <person name="Kyrpides N."/>
            <person name="Mikhailova N."/>
            <person name="Stolz J.F."/>
            <person name="Dawson A."/>
            <person name="Fisher E."/>
            <person name="Crable B."/>
            <person name="Perera E."/>
            <person name="Lisak J."/>
            <person name="Ranganathan M."/>
            <person name="Basu P."/>
            <person name="Richardson P."/>
        </authorList>
    </citation>
    <scope>NUCLEOTIDE SEQUENCE [LARGE SCALE GENOMIC DNA]</scope>
    <source>
        <strain evidence="13">OhILAs</strain>
    </source>
</reference>
<feature type="modified residue" description="4-aspartylphosphate" evidence="8">
    <location>
        <position position="54"/>
    </location>
</feature>
<evidence type="ECO:0000256" key="8">
    <source>
        <dbReference type="PROSITE-ProRule" id="PRU00169"/>
    </source>
</evidence>
<dbReference type="InterPro" id="IPR001867">
    <property type="entry name" value="OmpR/PhoB-type_DNA-bd"/>
</dbReference>
<dbReference type="PROSITE" id="PS50110">
    <property type="entry name" value="RESPONSE_REGULATORY"/>
    <property type="match status" value="1"/>
</dbReference>
<evidence type="ECO:0000256" key="6">
    <source>
        <dbReference type="ARBA" id="ARBA00023163"/>
    </source>
</evidence>
<evidence type="ECO:0000259" key="10">
    <source>
        <dbReference type="PROSITE" id="PS50110"/>
    </source>
</evidence>
<proteinExistence type="predicted"/>
<feature type="DNA-binding region" description="OmpR/PhoB-type" evidence="9">
    <location>
        <begin position="128"/>
        <end position="226"/>
    </location>
</feature>
<dbReference type="InterPro" id="IPR011006">
    <property type="entry name" value="CheY-like_superfamily"/>
</dbReference>
<evidence type="ECO:0000256" key="1">
    <source>
        <dbReference type="ARBA" id="ARBA00018672"/>
    </source>
</evidence>
<keyword evidence="3" id="KW-0902">Two-component regulatory system</keyword>
<dbReference type="HOGENOM" id="CLU_000445_30_4_9"/>
<evidence type="ECO:0000256" key="5">
    <source>
        <dbReference type="ARBA" id="ARBA00023125"/>
    </source>
</evidence>
<dbReference type="InterPro" id="IPR039420">
    <property type="entry name" value="WalR-like"/>
</dbReference>
<dbReference type="Gene3D" id="1.10.10.10">
    <property type="entry name" value="Winged helix-like DNA-binding domain superfamily/Winged helix DNA-binding domain"/>
    <property type="match status" value="1"/>
</dbReference>
<name>A8MF11_ALKOO</name>
<dbReference type="GO" id="GO:0000156">
    <property type="term" value="F:phosphorelay response regulator activity"/>
    <property type="evidence" value="ECO:0007669"/>
    <property type="project" value="TreeGrafter"/>
</dbReference>
<dbReference type="InterPro" id="IPR001789">
    <property type="entry name" value="Sig_transdc_resp-reg_receiver"/>
</dbReference>
<comment type="function">
    <text evidence="7">May play the central regulatory role in sporulation. It may be an element of the effector pathway responsible for the activation of sporulation genes in response to nutritional stress. Spo0A may act in concert with spo0H (a sigma factor) to control the expression of some genes that are critical to the sporulation process.</text>
</comment>
<dbReference type="Gene3D" id="6.10.250.690">
    <property type="match status" value="1"/>
</dbReference>
<evidence type="ECO:0000256" key="2">
    <source>
        <dbReference type="ARBA" id="ARBA00022553"/>
    </source>
</evidence>
<dbReference type="GO" id="GO:0006355">
    <property type="term" value="P:regulation of DNA-templated transcription"/>
    <property type="evidence" value="ECO:0007669"/>
    <property type="project" value="InterPro"/>
</dbReference>
<evidence type="ECO:0000256" key="9">
    <source>
        <dbReference type="PROSITE-ProRule" id="PRU01091"/>
    </source>
</evidence>
<sequence length="227" mass="26279">MSKKKILIVEDEIKIARFLELELTHEGYDVEQAHDGREGVQKAQNEPFDLIILDIMLPHINGIEVLRKIRQTSTIPIIMLTAKDEVMDKVIGLDMGANDYMTKPFAIEELLARIRAALKAGRQLVSKENTLQLGNLKLDTDMYKVTYGTEIIELTKKEFDLLHYFLENKNIVLTRDKILQAVWGYDYIGDTNIVDVYIRYLRSKIDDKYNIKLIHTVRGVGYILKHE</sequence>
<dbReference type="GO" id="GO:0000976">
    <property type="term" value="F:transcription cis-regulatory region binding"/>
    <property type="evidence" value="ECO:0007669"/>
    <property type="project" value="TreeGrafter"/>
</dbReference>
<evidence type="ECO:0000313" key="13">
    <source>
        <dbReference type="Proteomes" id="UP000000269"/>
    </source>
</evidence>
<keyword evidence="13" id="KW-1185">Reference proteome</keyword>
<dbReference type="eggNOG" id="COG0745">
    <property type="taxonomic scope" value="Bacteria"/>
</dbReference>
<dbReference type="GO" id="GO:0005829">
    <property type="term" value="C:cytosol"/>
    <property type="evidence" value="ECO:0007669"/>
    <property type="project" value="TreeGrafter"/>
</dbReference>
<dbReference type="SMART" id="SM00448">
    <property type="entry name" value="REC"/>
    <property type="match status" value="1"/>
</dbReference>